<gene>
    <name evidence="1" type="ORF">PG994_015342</name>
</gene>
<organism evidence="1 2">
    <name type="scientific">Apiospora phragmitis</name>
    <dbReference type="NCBI Taxonomy" id="2905665"/>
    <lineage>
        <taxon>Eukaryota</taxon>
        <taxon>Fungi</taxon>
        <taxon>Dikarya</taxon>
        <taxon>Ascomycota</taxon>
        <taxon>Pezizomycotina</taxon>
        <taxon>Sordariomycetes</taxon>
        <taxon>Xylariomycetidae</taxon>
        <taxon>Amphisphaeriales</taxon>
        <taxon>Apiosporaceae</taxon>
        <taxon>Apiospora</taxon>
    </lineage>
</organism>
<accession>A0ABR1SSZ0</accession>
<evidence type="ECO:0000313" key="1">
    <source>
        <dbReference type="EMBL" id="KAK8036845.1"/>
    </source>
</evidence>
<name>A0ABR1SSZ0_9PEZI</name>
<comment type="caution">
    <text evidence="1">The sequence shown here is derived from an EMBL/GenBank/DDBJ whole genome shotgun (WGS) entry which is preliminary data.</text>
</comment>
<dbReference type="RefSeq" id="XP_066707663.1">
    <property type="nucleotide sequence ID" value="XM_066866749.1"/>
</dbReference>
<dbReference type="EMBL" id="JAQQWL010000018">
    <property type="protein sequence ID" value="KAK8036845.1"/>
    <property type="molecule type" value="Genomic_DNA"/>
</dbReference>
<keyword evidence="2" id="KW-1185">Reference proteome</keyword>
<dbReference type="GeneID" id="92099814"/>
<proteinExistence type="predicted"/>
<protein>
    <submittedName>
        <fullName evidence="1">Uncharacterized protein</fullName>
    </submittedName>
</protein>
<dbReference type="Proteomes" id="UP001480595">
    <property type="component" value="Unassembled WGS sequence"/>
</dbReference>
<reference evidence="1 2" key="1">
    <citation type="submission" date="2023-01" db="EMBL/GenBank/DDBJ databases">
        <title>Analysis of 21 Apiospora genomes using comparative genomics revels a genus with tremendous synthesis potential of carbohydrate active enzymes and secondary metabolites.</title>
        <authorList>
            <person name="Sorensen T."/>
        </authorList>
    </citation>
    <scope>NUCLEOTIDE SEQUENCE [LARGE SCALE GENOMIC DNA]</scope>
    <source>
        <strain evidence="1 2">CBS 135458</strain>
    </source>
</reference>
<sequence>MCPLGAACTNLFTALAEAAEGQTRNRTLKFDRVNIAIAIPILEHVAGDLDSTSAAGQRALVASKRHHASPGYTTMIIAYAAYELETCRDDPAHASLLKAKARHLFAAAGHQYYFPSLPTIWPDIVGGWLEAPDRERLFADQITQDQRLSWCQGHI</sequence>
<evidence type="ECO:0000313" key="2">
    <source>
        <dbReference type="Proteomes" id="UP001480595"/>
    </source>
</evidence>